<evidence type="ECO:0000313" key="2">
    <source>
        <dbReference type="EMBL" id="MCI65377.1"/>
    </source>
</evidence>
<feature type="compositionally biased region" description="Basic and acidic residues" evidence="1">
    <location>
        <begin position="37"/>
        <end position="50"/>
    </location>
</feature>
<comment type="caution">
    <text evidence="2">The sequence shown here is derived from an EMBL/GenBank/DDBJ whole genome shotgun (WGS) entry which is preliminary data.</text>
</comment>
<name>A0A392TY07_9FABA</name>
<keyword evidence="3" id="KW-1185">Reference proteome</keyword>
<accession>A0A392TY07</accession>
<reference evidence="2 3" key="1">
    <citation type="journal article" date="2018" name="Front. Plant Sci.">
        <title>Red Clover (Trifolium pratense) and Zigzag Clover (T. medium) - A Picture of Genomic Similarities and Differences.</title>
        <authorList>
            <person name="Dluhosova J."/>
            <person name="Istvanek J."/>
            <person name="Nedelnik J."/>
            <person name="Repkova J."/>
        </authorList>
    </citation>
    <scope>NUCLEOTIDE SEQUENCE [LARGE SCALE GENOMIC DNA]</scope>
    <source>
        <strain evidence="3">cv. 10/8</strain>
        <tissue evidence="2">Leaf</tissue>
    </source>
</reference>
<dbReference type="EMBL" id="LXQA010674710">
    <property type="protein sequence ID" value="MCI65377.1"/>
    <property type="molecule type" value="Genomic_DNA"/>
</dbReference>
<proteinExistence type="predicted"/>
<protein>
    <submittedName>
        <fullName evidence="2">Uncharacterized protein</fullName>
    </submittedName>
</protein>
<dbReference type="Proteomes" id="UP000265520">
    <property type="component" value="Unassembled WGS sequence"/>
</dbReference>
<evidence type="ECO:0000313" key="3">
    <source>
        <dbReference type="Proteomes" id="UP000265520"/>
    </source>
</evidence>
<dbReference type="AlphaFoldDB" id="A0A392TY07"/>
<sequence>QRNGDSCVGVGSEASMAKSYHAPPDEGFSDAGISVYGRDDDFRSGQKDDGTSLNNLADLGERDKSQLSTFGDLPGQ</sequence>
<feature type="non-terminal residue" evidence="2">
    <location>
        <position position="1"/>
    </location>
</feature>
<organism evidence="2 3">
    <name type="scientific">Trifolium medium</name>
    <dbReference type="NCBI Taxonomy" id="97028"/>
    <lineage>
        <taxon>Eukaryota</taxon>
        <taxon>Viridiplantae</taxon>
        <taxon>Streptophyta</taxon>
        <taxon>Embryophyta</taxon>
        <taxon>Tracheophyta</taxon>
        <taxon>Spermatophyta</taxon>
        <taxon>Magnoliopsida</taxon>
        <taxon>eudicotyledons</taxon>
        <taxon>Gunneridae</taxon>
        <taxon>Pentapetalae</taxon>
        <taxon>rosids</taxon>
        <taxon>fabids</taxon>
        <taxon>Fabales</taxon>
        <taxon>Fabaceae</taxon>
        <taxon>Papilionoideae</taxon>
        <taxon>50 kb inversion clade</taxon>
        <taxon>NPAAA clade</taxon>
        <taxon>Hologalegina</taxon>
        <taxon>IRL clade</taxon>
        <taxon>Trifolieae</taxon>
        <taxon>Trifolium</taxon>
    </lineage>
</organism>
<evidence type="ECO:0000256" key="1">
    <source>
        <dbReference type="SAM" id="MobiDB-lite"/>
    </source>
</evidence>
<feature type="region of interest" description="Disordered" evidence="1">
    <location>
        <begin position="1"/>
        <end position="76"/>
    </location>
</feature>